<organism evidence="2 3">
    <name type="scientific">Nocardiopsis sinuspersici</name>
    <dbReference type="NCBI Taxonomy" id="501010"/>
    <lineage>
        <taxon>Bacteria</taxon>
        <taxon>Bacillati</taxon>
        <taxon>Actinomycetota</taxon>
        <taxon>Actinomycetes</taxon>
        <taxon>Streptosporangiales</taxon>
        <taxon>Nocardiopsidaceae</taxon>
        <taxon>Nocardiopsis</taxon>
    </lineage>
</organism>
<dbReference type="STRING" id="501010.NOSIN_20870"/>
<gene>
    <name evidence="2" type="ORF">NOSIN_20870</name>
</gene>
<sequence>MRQFSAALLSRALGPLMDFLSSPRGRHSAVAGRRRRSTRVRRYVPAPLPAPEAASASAPRPAPPGQTVPAEDVALIRPYASPGHERERERGRKPQAKVPRPRGHQPSRVPAPAPAPAPVSAEAEVAREFARVQARARALAREWAATPVPAGDLLSGPSEWDELAGLTRTWLDRQRQAVPA</sequence>
<reference evidence="3" key="1">
    <citation type="submission" date="2016-08" db="EMBL/GenBank/DDBJ databases">
        <authorList>
            <person name="Tokovenko B."/>
            <person name="Kalinowski J."/>
        </authorList>
    </citation>
    <scope>NUCLEOTIDE SEQUENCE [LARGE SCALE GENOMIC DNA]</scope>
    <source>
        <strain evidence="3">UTMC102</strain>
    </source>
</reference>
<evidence type="ECO:0000313" key="2">
    <source>
        <dbReference type="EMBL" id="OOC55985.1"/>
    </source>
</evidence>
<dbReference type="Proteomes" id="UP000189004">
    <property type="component" value="Unassembled WGS sequence"/>
</dbReference>
<dbReference type="OrthoDB" id="3430073at2"/>
<accession>A0A1V3C5H9</accession>
<comment type="caution">
    <text evidence="2">The sequence shown here is derived from an EMBL/GenBank/DDBJ whole genome shotgun (WGS) entry which is preliminary data.</text>
</comment>
<dbReference type="EMBL" id="MCOK01000001">
    <property type="protein sequence ID" value="OOC55985.1"/>
    <property type="molecule type" value="Genomic_DNA"/>
</dbReference>
<keyword evidence="3" id="KW-1185">Reference proteome</keyword>
<feature type="region of interest" description="Disordered" evidence="1">
    <location>
        <begin position="17"/>
        <end position="121"/>
    </location>
</feature>
<protein>
    <submittedName>
        <fullName evidence="2">Uncharacterized protein</fullName>
    </submittedName>
</protein>
<dbReference type="AlphaFoldDB" id="A0A1V3C5H9"/>
<evidence type="ECO:0000256" key="1">
    <source>
        <dbReference type="SAM" id="MobiDB-lite"/>
    </source>
</evidence>
<name>A0A1V3C5H9_9ACTN</name>
<evidence type="ECO:0000313" key="3">
    <source>
        <dbReference type="Proteomes" id="UP000189004"/>
    </source>
</evidence>
<feature type="compositionally biased region" description="Basic and acidic residues" evidence="1">
    <location>
        <begin position="83"/>
        <end position="92"/>
    </location>
</feature>
<feature type="compositionally biased region" description="Basic residues" evidence="1">
    <location>
        <begin position="93"/>
        <end position="105"/>
    </location>
</feature>
<proteinExistence type="predicted"/>
<dbReference type="RefSeq" id="WP_077692417.1">
    <property type="nucleotide sequence ID" value="NZ_MCOK01000001.1"/>
</dbReference>
<feature type="compositionally biased region" description="Basic residues" evidence="1">
    <location>
        <begin position="24"/>
        <end position="42"/>
    </location>
</feature>